<evidence type="ECO:0000313" key="2">
    <source>
        <dbReference type="EMBL" id="SQB15974.1"/>
    </source>
</evidence>
<reference evidence="1 3" key="1">
    <citation type="submission" date="2015-09" db="EMBL/GenBank/DDBJ databases">
        <authorList>
            <consortium name="Pathogen Informatics"/>
        </authorList>
    </citation>
    <scope>NUCLEOTIDE SEQUENCE [LARGE SCALE GENOMIC DNA]</scope>
    <source>
        <strain evidence="1 3">2789STDY5834865</strain>
    </source>
</reference>
<organism evidence="1 3">
    <name type="scientific">Enterocloster clostridioformis</name>
    <dbReference type="NCBI Taxonomy" id="1531"/>
    <lineage>
        <taxon>Bacteria</taxon>
        <taxon>Bacillati</taxon>
        <taxon>Bacillota</taxon>
        <taxon>Clostridia</taxon>
        <taxon>Lachnospirales</taxon>
        <taxon>Lachnospiraceae</taxon>
        <taxon>Enterocloster</taxon>
    </lineage>
</organism>
<gene>
    <name evidence="1" type="ORF">ERS852480_03921</name>
    <name evidence="2" type="ORF">NCTC11224_05071</name>
</gene>
<dbReference type="AlphaFoldDB" id="A0A174QJ73"/>
<accession>A0A174QJ73</accession>
<dbReference type="EMBL" id="UAVW01000019">
    <property type="protein sequence ID" value="SQB15974.1"/>
    <property type="molecule type" value="Genomic_DNA"/>
</dbReference>
<name>A0A174QJ73_9FIRM</name>
<keyword evidence="4" id="KW-1185">Reference proteome</keyword>
<dbReference type="EMBL" id="CZAB01000047">
    <property type="protein sequence ID" value="CUP71826.1"/>
    <property type="molecule type" value="Genomic_DNA"/>
</dbReference>
<evidence type="ECO:0000313" key="4">
    <source>
        <dbReference type="Proteomes" id="UP000251853"/>
    </source>
</evidence>
<dbReference type="Proteomes" id="UP000251853">
    <property type="component" value="Unassembled WGS sequence"/>
</dbReference>
<dbReference type="RefSeq" id="WP_057572532.1">
    <property type="nucleotide sequence ID" value="NZ_CZAB01000047.1"/>
</dbReference>
<sequence>MKKREFQKKATAELLKRLAAVCAELGENPNITVSSKFHSSYFKLRNDYNLMQISVKQTGELSYQLTDMLGSTGGKRIYYEYRENDDFTRIIEKFCSDFARFYKDFLLSGTLHDFCDIKLSYGEDAGARLEEYESCIRSGCL</sequence>
<evidence type="ECO:0000313" key="3">
    <source>
        <dbReference type="Proteomes" id="UP000095512"/>
    </source>
</evidence>
<evidence type="ECO:0000313" key="1">
    <source>
        <dbReference type="EMBL" id="CUP71826.1"/>
    </source>
</evidence>
<reference evidence="2 4" key="2">
    <citation type="submission" date="2018-06" db="EMBL/GenBank/DDBJ databases">
        <authorList>
            <consortium name="Pathogen Informatics"/>
            <person name="Doyle S."/>
        </authorList>
    </citation>
    <scope>NUCLEOTIDE SEQUENCE [LARGE SCALE GENOMIC DNA]</scope>
    <source>
        <strain evidence="2 4">NCTC11224</strain>
    </source>
</reference>
<proteinExistence type="predicted"/>
<protein>
    <submittedName>
        <fullName evidence="1">Uncharacterized protein</fullName>
    </submittedName>
</protein>
<dbReference type="Proteomes" id="UP000095512">
    <property type="component" value="Unassembled WGS sequence"/>
</dbReference>